<dbReference type="Pfam" id="PF00128">
    <property type="entry name" value="Alpha-amylase"/>
    <property type="match status" value="1"/>
</dbReference>
<evidence type="ECO:0000313" key="5">
    <source>
        <dbReference type="EMBL" id="NGQ90123.1"/>
    </source>
</evidence>
<dbReference type="SUPFAM" id="SSF51445">
    <property type="entry name" value="(Trans)glycosidases"/>
    <property type="match status" value="1"/>
</dbReference>
<gene>
    <name evidence="5" type="ORF">G5V65_04385</name>
</gene>
<dbReference type="FunFam" id="3.90.400.10:FF:000002">
    <property type="entry name" value="Sucrose isomerase"/>
    <property type="match status" value="1"/>
</dbReference>
<comment type="similarity">
    <text evidence="1">Belongs to the glycosyl hydrolase 13 family.</text>
</comment>
<dbReference type="InterPro" id="IPR013780">
    <property type="entry name" value="Glyco_hydro_b"/>
</dbReference>
<keyword evidence="2" id="KW-0378">Hydrolase</keyword>
<dbReference type="PANTHER" id="PTHR10357">
    <property type="entry name" value="ALPHA-AMYLASE FAMILY MEMBER"/>
    <property type="match status" value="1"/>
</dbReference>
<evidence type="ECO:0000256" key="1">
    <source>
        <dbReference type="ARBA" id="ARBA00008061"/>
    </source>
</evidence>
<sequence length="535" mass="60274">MSSQEWWKGAVTYQVYPRSFQDTNGDGIGDIPGITARLPHIADLGVDAVWLSPIFTSPMRDMGYDVSDYTDIDPTFGTLQDFDALIERAHSLGLKIIIDQVLSHCSDRHPFFAESRASRHNPRADWFVWADPKKDGTPPTNWLSVFGGSAWTWDARRKQYYLHNFLSEQPDFNFHNPAVQDWHLANMRFWLDRGVDGFRFDTANYFFHDPQLRDNPADFREKSRPDGNPYEMQYHLFDKNRPETTGWMERIRSLLDSYDARASVGEVGDSHHAIRLMGEYTGPKRLHQCYSFEMMGNDYTPATFRQKIEDFFTGAPNGWPMWAFSNHDVPRHVTRWAAHGTTADALAKQAAALILSFEGSICLWQGEELGQTNTDLSFDELTDPQGIAFWPEPVGRDNTRTPMVWDGTENGGFSTGKPWLPVKAPQRARNVAAQAADPDSVLNHYKRMLRFRSERPELRTGRTRFLDLAHPVLGFTRGDSLACIFNLSPSENSIRIKGLSSLTGPSIGAALDGETLTLGPNGVAFATTSGAVGTP</sequence>
<dbReference type="EMBL" id="JAALFE010000003">
    <property type="protein sequence ID" value="NGQ90123.1"/>
    <property type="molecule type" value="Genomic_DNA"/>
</dbReference>
<dbReference type="InterPro" id="IPR006047">
    <property type="entry name" value="GH13_cat_dom"/>
</dbReference>
<dbReference type="InterPro" id="IPR017853">
    <property type="entry name" value="GH"/>
</dbReference>
<feature type="domain" description="Glycosyl hydrolase family 13 catalytic" evidence="4">
    <location>
        <begin position="14"/>
        <end position="452"/>
    </location>
</feature>
<evidence type="ECO:0000259" key="4">
    <source>
        <dbReference type="SMART" id="SM00642"/>
    </source>
</evidence>
<comment type="caution">
    <text evidence="5">The sequence shown here is derived from an EMBL/GenBank/DDBJ whole genome shotgun (WGS) entry which is preliminary data.</text>
</comment>
<dbReference type="GO" id="GO:0004556">
    <property type="term" value="F:alpha-amylase activity"/>
    <property type="evidence" value="ECO:0007669"/>
    <property type="project" value="TreeGrafter"/>
</dbReference>
<dbReference type="RefSeq" id="WP_165047365.1">
    <property type="nucleotide sequence ID" value="NZ_JAALFE010000003.1"/>
</dbReference>
<dbReference type="CDD" id="cd11330">
    <property type="entry name" value="AmyAc_OligoGlu"/>
    <property type="match status" value="1"/>
</dbReference>
<organism evidence="5 6">
    <name type="scientific">Paragemmobacter kunshanensis</name>
    <dbReference type="NCBI Taxonomy" id="2583234"/>
    <lineage>
        <taxon>Bacteria</taxon>
        <taxon>Pseudomonadati</taxon>
        <taxon>Pseudomonadota</taxon>
        <taxon>Alphaproteobacteria</taxon>
        <taxon>Rhodobacterales</taxon>
        <taxon>Paracoccaceae</taxon>
        <taxon>Paragemmobacter</taxon>
    </lineage>
</organism>
<dbReference type="InterPro" id="IPR045857">
    <property type="entry name" value="O16G_dom_2"/>
</dbReference>
<accession>A0A6M1U5F3</accession>
<dbReference type="GO" id="GO:0009313">
    <property type="term" value="P:oligosaccharide catabolic process"/>
    <property type="evidence" value="ECO:0007669"/>
    <property type="project" value="TreeGrafter"/>
</dbReference>
<evidence type="ECO:0000256" key="2">
    <source>
        <dbReference type="ARBA" id="ARBA00022801"/>
    </source>
</evidence>
<name>A0A6M1U5F3_9RHOB</name>
<dbReference type="AlphaFoldDB" id="A0A6M1U5F3"/>
<dbReference type="SMART" id="SM00642">
    <property type="entry name" value="Aamy"/>
    <property type="match status" value="1"/>
</dbReference>
<keyword evidence="6" id="KW-1185">Reference proteome</keyword>
<evidence type="ECO:0000313" key="6">
    <source>
        <dbReference type="Proteomes" id="UP000474758"/>
    </source>
</evidence>
<dbReference type="Gene3D" id="3.20.20.80">
    <property type="entry name" value="Glycosidases"/>
    <property type="match status" value="2"/>
</dbReference>
<dbReference type="PANTHER" id="PTHR10357:SF179">
    <property type="entry name" value="NEUTRAL AND BASIC AMINO ACID TRANSPORT PROTEIN RBAT"/>
    <property type="match status" value="1"/>
</dbReference>
<proteinExistence type="inferred from homology"/>
<protein>
    <submittedName>
        <fullName evidence="5">Alpha-glucosidase</fullName>
    </submittedName>
</protein>
<dbReference type="Gene3D" id="2.60.40.1180">
    <property type="entry name" value="Golgi alpha-mannosidase II"/>
    <property type="match status" value="1"/>
</dbReference>
<keyword evidence="3" id="KW-0326">Glycosidase</keyword>
<evidence type="ECO:0000256" key="3">
    <source>
        <dbReference type="ARBA" id="ARBA00023295"/>
    </source>
</evidence>
<dbReference type="Proteomes" id="UP000474758">
    <property type="component" value="Unassembled WGS sequence"/>
</dbReference>
<dbReference type="Gene3D" id="3.90.400.10">
    <property type="entry name" value="Oligo-1,6-glucosidase, Domain 2"/>
    <property type="match status" value="1"/>
</dbReference>
<reference evidence="5 6" key="1">
    <citation type="submission" date="2020-02" db="EMBL/GenBank/DDBJ databases">
        <title>Rhodobacter translucens sp. nov., a novel bacterium isolated from activated sludge.</title>
        <authorList>
            <person name="Liu J."/>
        </authorList>
    </citation>
    <scope>NUCLEOTIDE SEQUENCE [LARGE SCALE GENOMIC DNA]</scope>
    <source>
        <strain evidence="5 6">HX-7-19</strain>
    </source>
</reference>